<dbReference type="AlphaFoldDB" id="A0AAN9YWJ0"/>
<dbReference type="PANTHER" id="PTHR15976">
    <property type="entry name" value="CONSTITUTIVE COACTIVATOR OF PEROXISOME PROLIFERATOR-ACTIVATED RECEPTOR GAMMA"/>
    <property type="match status" value="1"/>
</dbReference>
<evidence type="ECO:0008006" key="4">
    <source>
        <dbReference type="Google" id="ProtNLM"/>
    </source>
</evidence>
<evidence type="ECO:0000313" key="3">
    <source>
        <dbReference type="Proteomes" id="UP001378592"/>
    </source>
</evidence>
<proteinExistence type="inferred from homology"/>
<dbReference type="SUPFAM" id="SSF88723">
    <property type="entry name" value="PIN domain-like"/>
    <property type="match status" value="1"/>
</dbReference>
<dbReference type="EMBL" id="JAZDUA010000467">
    <property type="protein sequence ID" value="KAK7792157.1"/>
    <property type="molecule type" value="Genomic_DNA"/>
</dbReference>
<organism evidence="2 3">
    <name type="scientific">Gryllus longicercus</name>
    <dbReference type="NCBI Taxonomy" id="2509291"/>
    <lineage>
        <taxon>Eukaryota</taxon>
        <taxon>Metazoa</taxon>
        <taxon>Ecdysozoa</taxon>
        <taxon>Arthropoda</taxon>
        <taxon>Hexapoda</taxon>
        <taxon>Insecta</taxon>
        <taxon>Pterygota</taxon>
        <taxon>Neoptera</taxon>
        <taxon>Polyneoptera</taxon>
        <taxon>Orthoptera</taxon>
        <taxon>Ensifera</taxon>
        <taxon>Gryllidea</taxon>
        <taxon>Grylloidea</taxon>
        <taxon>Gryllidae</taxon>
        <taxon>Gryllinae</taxon>
        <taxon>Gryllus</taxon>
    </lineage>
</organism>
<name>A0AAN9YWJ0_9ORTH</name>
<reference evidence="2 3" key="1">
    <citation type="submission" date="2024-03" db="EMBL/GenBank/DDBJ databases">
        <title>The genome assembly and annotation of the cricket Gryllus longicercus Weissman &amp; Gray.</title>
        <authorList>
            <person name="Szrajer S."/>
            <person name="Gray D."/>
            <person name="Ylla G."/>
        </authorList>
    </citation>
    <scope>NUCLEOTIDE SEQUENCE [LARGE SCALE GENOMIC DNA]</scope>
    <source>
        <strain evidence="2">DAG 2021-001</strain>
        <tissue evidence="2">Whole body minus gut</tissue>
    </source>
</reference>
<dbReference type="InterPro" id="IPR029060">
    <property type="entry name" value="PIN-like_dom_sf"/>
</dbReference>
<dbReference type="PANTHER" id="PTHR15976:SF17">
    <property type="entry name" value="CONSTITUTIVE COACTIVATOR OF PEROXISOME PROLIFERATOR-ACTIVATED RECEPTOR GAMMA"/>
    <property type="match status" value="1"/>
</dbReference>
<dbReference type="Proteomes" id="UP001378592">
    <property type="component" value="Unassembled WGS sequence"/>
</dbReference>
<gene>
    <name evidence="2" type="ORF">R5R35_007713</name>
</gene>
<dbReference type="Gene3D" id="3.40.50.1010">
    <property type="entry name" value="5'-nuclease"/>
    <property type="match status" value="1"/>
</dbReference>
<dbReference type="InterPro" id="IPR026784">
    <property type="entry name" value="Coact_PPARg"/>
</dbReference>
<dbReference type="GO" id="GO:0005634">
    <property type="term" value="C:nucleus"/>
    <property type="evidence" value="ECO:0007669"/>
    <property type="project" value="TreeGrafter"/>
</dbReference>
<comment type="caution">
    <text evidence="2">The sequence shown here is derived from an EMBL/GenBank/DDBJ whole genome shotgun (WGS) entry which is preliminary data.</text>
</comment>
<sequence>MGIVGVEKYLENYPDTCCFVDIRQAVKDDDRKVVVVDGNVFHHMYIFRKFQWICGNTHGLVAEVRNFVRAFNRLGVKLVFFFCDHQSKEVRRKKWIRDRHANMRYVKKVLRRIEQMDMSVALIGSLPEGESHTPLDIKCWLRAALQEIQCEVICPVSDRVYHIASYARENNCLAIISQTSYFVFYEDLTAAIWSMKHLDMITMKTKAYNCKSLARRLHFENNYFPLLATLLGTTSMVKDRNRTKVRNCIRKRVSYALASDNMCDVTAQYIRENFDYNHLENVPVVLTKHFSSLSEMLVSDYLMYERMFKFKYITEDDVPNVSEMNLWEKIKKVCYDLQKRGRMCSKVRVILDEQFYEQHTMLEDFDDLPSISLLFRPLRQKIYAILLHEAEGFLKNREVKEWCFDNSGILCSTIVSPANIDKSIHPGLLNLWDLSNTSDGILENKWQLFANAVSSNLEYNLLRDLPAPLAIPTAVLFYLYREAPPIFPEYSCNLLSPWEIDVFISVVVTLPYRDGNFFRVIHRGNVRAIKLSALFMHGCQTMEMLHQACGYVVKEPNSIWYYFDGILFHDLYEKAKVGYKIINSCCNPEILAQFELIRKIVFLNC</sequence>
<evidence type="ECO:0000256" key="1">
    <source>
        <dbReference type="ARBA" id="ARBA00009495"/>
    </source>
</evidence>
<evidence type="ECO:0000313" key="2">
    <source>
        <dbReference type="EMBL" id="KAK7792157.1"/>
    </source>
</evidence>
<accession>A0AAN9YWJ0</accession>
<keyword evidence="3" id="KW-1185">Reference proteome</keyword>
<comment type="similarity">
    <text evidence="1">Belongs to the constitutive coactivator of PPAR-gamma family.</text>
</comment>
<protein>
    <recommendedName>
        <fullName evidence="4">Constitutive coactivator of peroxisome proliferator-activated receptor gamma</fullName>
    </recommendedName>
</protein>